<dbReference type="RefSeq" id="WP_103002325.1">
    <property type="nucleotide sequence ID" value="NZ_NBAX01000001.1"/>
</dbReference>
<protein>
    <submittedName>
        <fullName evidence="1">Uncharacterized protein</fullName>
    </submittedName>
</protein>
<dbReference type="AlphaFoldDB" id="A0A2K0XPB6"/>
<evidence type="ECO:0000313" key="1">
    <source>
        <dbReference type="EMBL" id="PNP96371.1"/>
    </source>
</evidence>
<evidence type="ECO:0000313" key="2">
    <source>
        <dbReference type="Proteomes" id="UP000236634"/>
    </source>
</evidence>
<organism evidence="1 2">
    <name type="scientific">Hoylesella timonensis</name>
    <dbReference type="NCBI Taxonomy" id="386414"/>
    <lineage>
        <taxon>Bacteria</taxon>
        <taxon>Pseudomonadati</taxon>
        <taxon>Bacteroidota</taxon>
        <taxon>Bacteroidia</taxon>
        <taxon>Bacteroidales</taxon>
        <taxon>Prevotellaceae</taxon>
        <taxon>Hoylesella</taxon>
    </lineage>
</organism>
<gene>
    <name evidence="1" type="ORF">BFS16_00355</name>
</gene>
<sequence>MSWDNYPPGAANDPRAPYNEVELPEVEFDCNVTQTLTIRTSVSTNNYIPEDDYDDVCGCRTTSYDTSDVNWDEEFASRGIGIPDLLEELKKRLDSEIENIPEEDRKGRKCWKYLRLKELSEACGGWKLEEQYAEED</sequence>
<dbReference type="EMBL" id="NBAX01000001">
    <property type="protein sequence ID" value="PNP96371.1"/>
    <property type="molecule type" value="Genomic_DNA"/>
</dbReference>
<dbReference type="Proteomes" id="UP000236634">
    <property type="component" value="Unassembled WGS sequence"/>
</dbReference>
<name>A0A2K0XPB6_9BACT</name>
<proteinExistence type="predicted"/>
<reference evidence="1 2" key="1">
    <citation type="submission" date="2017-03" db="EMBL/GenBank/DDBJ databases">
        <authorList>
            <person name="Afonso C.L."/>
            <person name="Miller P.J."/>
            <person name="Scott M.A."/>
            <person name="Spackman E."/>
            <person name="Goraichik I."/>
            <person name="Dimitrov K.M."/>
            <person name="Suarez D.L."/>
            <person name="Swayne D.E."/>
        </authorList>
    </citation>
    <scope>NUCLEOTIDE SEQUENCE [LARGE SCALE GENOMIC DNA]</scope>
    <source>
        <strain evidence="1 2">DNF00076</strain>
    </source>
</reference>
<comment type="caution">
    <text evidence="1">The sequence shown here is derived from an EMBL/GenBank/DDBJ whole genome shotgun (WGS) entry which is preliminary data.</text>
</comment>
<accession>A0A2K0XPB6</accession>